<evidence type="ECO:0000313" key="3">
    <source>
        <dbReference type="Proteomes" id="UP000008744"/>
    </source>
</evidence>
<organism evidence="3">
    <name type="scientific">Drosophila persimilis</name>
    <name type="common">Fruit fly</name>
    <dbReference type="NCBI Taxonomy" id="7234"/>
    <lineage>
        <taxon>Eukaryota</taxon>
        <taxon>Metazoa</taxon>
        <taxon>Ecdysozoa</taxon>
        <taxon>Arthropoda</taxon>
        <taxon>Hexapoda</taxon>
        <taxon>Insecta</taxon>
        <taxon>Pterygota</taxon>
        <taxon>Neoptera</taxon>
        <taxon>Endopterygota</taxon>
        <taxon>Diptera</taxon>
        <taxon>Brachycera</taxon>
        <taxon>Muscomorpha</taxon>
        <taxon>Ephydroidea</taxon>
        <taxon>Drosophilidae</taxon>
        <taxon>Drosophila</taxon>
        <taxon>Sophophora</taxon>
    </lineage>
</organism>
<evidence type="ECO:0000256" key="1">
    <source>
        <dbReference type="SAM" id="MobiDB-lite"/>
    </source>
</evidence>
<dbReference type="Proteomes" id="UP000008744">
    <property type="component" value="Unassembled WGS sequence"/>
</dbReference>
<name>B4GWI3_DROPE</name>
<dbReference type="HOGENOM" id="CLU_2173593_0_0_1"/>
<evidence type="ECO:0000313" key="2">
    <source>
        <dbReference type="EMBL" id="EDW27067.1"/>
    </source>
</evidence>
<protein>
    <submittedName>
        <fullName evidence="2">GL16435</fullName>
    </submittedName>
</protein>
<keyword evidence="3" id="KW-1185">Reference proteome</keyword>
<gene>
    <name evidence="2" type="primary">Dper\GL16435</name>
    <name evidence="2" type="ORF">Dper_GL16435</name>
</gene>
<proteinExistence type="predicted"/>
<reference evidence="2 3" key="1">
    <citation type="journal article" date="2007" name="Nature">
        <title>Evolution of genes and genomes on the Drosophila phylogeny.</title>
        <authorList>
            <consortium name="Drosophila 12 Genomes Consortium"/>
            <person name="Clark A.G."/>
            <person name="Eisen M.B."/>
            <person name="Smith D.R."/>
            <person name="Bergman C.M."/>
            <person name="Oliver B."/>
            <person name="Markow T.A."/>
            <person name="Kaufman T.C."/>
            <person name="Kellis M."/>
            <person name="Gelbart W."/>
            <person name="Iyer V.N."/>
            <person name="Pollard D.A."/>
            <person name="Sackton T.B."/>
            <person name="Larracuente A.M."/>
            <person name="Singh N.D."/>
            <person name="Abad J.P."/>
            <person name="Abt D.N."/>
            <person name="Adryan B."/>
            <person name="Aguade M."/>
            <person name="Akashi H."/>
            <person name="Anderson W.W."/>
            <person name="Aquadro C.F."/>
            <person name="Ardell D.H."/>
            <person name="Arguello R."/>
            <person name="Artieri C.G."/>
            <person name="Barbash D.A."/>
            <person name="Barker D."/>
            <person name="Barsanti P."/>
            <person name="Batterham P."/>
            <person name="Batzoglou S."/>
            <person name="Begun D."/>
            <person name="Bhutkar A."/>
            <person name="Blanco E."/>
            <person name="Bosak S.A."/>
            <person name="Bradley R.K."/>
            <person name="Brand A.D."/>
            <person name="Brent M.R."/>
            <person name="Brooks A.N."/>
            <person name="Brown R.H."/>
            <person name="Butlin R.K."/>
            <person name="Caggese C."/>
            <person name="Calvi B.R."/>
            <person name="Bernardo de Carvalho A."/>
            <person name="Caspi A."/>
            <person name="Castrezana S."/>
            <person name="Celniker S.E."/>
            <person name="Chang J.L."/>
            <person name="Chapple C."/>
            <person name="Chatterji S."/>
            <person name="Chinwalla A."/>
            <person name="Civetta A."/>
            <person name="Clifton S.W."/>
            <person name="Comeron J.M."/>
            <person name="Costello J.C."/>
            <person name="Coyne J.A."/>
            <person name="Daub J."/>
            <person name="David R.G."/>
            <person name="Delcher A.L."/>
            <person name="Delehaunty K."/>
            <person name="Do C.B."/>
            <person name="Ebling H."/>
            <person name="Edwards K."/>
            <person name="Eickbush T."/>
            <person name="Evans J.D."/>
            <person name="Filipski A."/>
            <person name="Findeiss S."/>
            <person name="Freyhult E."/>
            <person name="Fulton L."/>
            <person name="Fulton R."/>
            <person name="Garcia A.C."/>
            <person name="Gardiner A."/>
            <person name="Garfield D.A."/>
            <person name="Garvin B.E."/>
            <person name="Gibson G."/>
            <person name="Gilbert D."/>
            <person name="Gnerre S."/>
            <person name="Godfrey J."/>
            <person name="Good R."/>
            <person name="Gotea V."/>
            <person name="Gravely B."/>
            <person name="Greenberg A.J."/>
            <person name="Griffiths-Jones S."/>
            <person name="Gross S."/>
            <person name="Guigo R."/>
            <person name="Gustafson E.A."/>
            <person name="Haerty W."/>
            <person name="Hahn M.W."/>
            <person name="Halligan D.L."/>
            <person name="Halpern A.L."/>
            <person name="Halter G.M."/>
            <person name="Han M.V."/>
            <person name="Heger A."/>
            <person name="Hillier L."/>
            <person name="Hinrichs A.S."/>
            <person name="Holmes I."/>
            <person name="Hoskins R.A."/>
            <person name="Hubisz M.J."/>
            <person name="Hultmark D."/>
            <person name="Huntley M.A."/>
            <person name="Jaffe D.B."/>
            <person name="Jagadeeshan S."/>
            <person name="Jeck W.R."/>
            <person name="Johnson J."/>
            <person name="Jones C.D."/>
            <person name="Jordan W.C."/>
            <person name="Karpen G.H."/>
            <person name="Kataoka E."/>
            <person name="Keightley P.D."/>
            <person name="Kheradpour P."/>
            <person name="Kirkness E.F."/>
            <person name="Koerich L.B."/>
            <person name="Kristiansen K."/>
            <person name="Kudrna D."/>
            <person name="Kulathinal R.J."/>
            <person name="Kumar S."/>
            <person name="Kwok R."/>
            <person name="Lander E."/>
            <person name="Langley C.H."/>
            <person name="Lapoint R."/>
            <person name="Lazzaro B.P."/>
            <person name="Lee S.J."/>
            <person name="Levesque L."/>
            <person name="Li R."/>
            <person name="Lin C.F."/>
            <person name="Lin M.F."/>
            <person name="Lindblad-Toh K."/>
            <person name="Llopart A."/>
            <person name="Long M."/>
            <person name="Low L."/>
            <person name="Lozovsky E."/>
            <person name="Lu J."/>
            <person name="Luo M."/>
            <person name="Machado C.A."/>
            <person name="Makalowski W."/>
            <person name="Marzo M."/>
            <person name="Matsuda M."/>
            <person name="Matzkin L."/>
            <person name="McAllister B."/>
            <person name="McBride C.S."/>
            <person name="McKernan B."/>
            <person name="McKernan K."/>
            <person name="Mendez-Lago M."/>
            <person name="Minx P."/>
            <person name="Mollenhauer M.U."/>
            <person name="Montooth K."/>
            <person name="Mount S.M."/>
            <person name="Mu X."/>
            <person name="Myers E."/>
            <person name="Negre B."/>
            <person name="Newfeld S."/>
            <person name="Nielsen R."/>
            <person name="Noor M.A."/>
            <person name="O'Grady P."/>
            <person name="Pachter L."/>
            <person name="Papaceit M."/>
            <person name="Parisi M.J."/>
            <person name="Parisi M."/>
            <person name="Parts L."/>
            <person name="Pedersen J.S."/>
            <person name="Pesole G."/>
            <person name="Phillippy A.M."/>
            <person name="Ponting C.P."/>
            <person name="Pop M."/>
            <person name="Porcelli D."/>
            <person name="Powell J.R."/>
            <person name="Prohaska S."/>
            <person name="Pruitt K."/>
            <person name="Puig M."/>
            <person name="Quesneville H."/>
            <person name="Ram K.R."/>
            <person name="Rand D."/>
            <person name="Rasmussen M.D."/>
            <person name="Reed L.K."/>
            <person name="Reenan R."/>
            <person name="Reily A."/>
            <person name="Remington K.A."/>
            <person name="Rieger T.T."/>
            <person name="Ritchie M.G."/>
            <person name="Robin C."/>
            <person name="Rogers Y.H."/>
            <person name="Rohde C."/>
            <person name="Rozas J."/>
            <person name="Rubenfield M.J."/>
            <person name="Ruiz A."/>
            <person name="Russo S."/>
            <person name="Salzberg S.L."/>
            <person name="Sanchez-Gracia A."/>
            <person name="Saranga D.J."/>
            <person name="Sato H."/>
            <person name="Schaeffer S.W."/>
            <person name="Schatz M.C."/>
            <person name="Schlenke T."/>
            <person name="Schwartz R."/>
            <person name="Segarra C."/>
            <person name="Singh R.S."/>
            <person name="Sirot L."/>
            <person name="Sirota M."/>
            <person name="Sisneros N.B."/>
            <person name="Smith C.D."/>
            <person name="Smith T.F."/>
            <person name="Spieth J."/>
            <person name="Stage D.E."/>
            <person name="Stark A."/>
            <person name="Stephan W."/>
            <person name="Strausberg R.L."/>
            <person name="Strempel S."/>
            <person name="Sturgill D."/>
            <person name="Sutton G."/>
            <person name="Sutton G.G."/>
            <person name="Tao W."/>
            <person name="Teichmann S."/>
            <person name="Tobari Y.N."/>
            <person name="Tomimura Y."/>
            <person name="Tsolas J.M."/>
            <person name="Valente V.L."/>
            <person name="Venter E."/>
            <person name="Venter J.C."/>
            <person name="Vicario S."/>
            <person name="Vieira F.G."/>
            <person name="Vilella A.J."/>
            <person name="Villasante A."/>
            <person name="Walenz B."/>
            <person name="Wang J."/>
            <person name="Wasserman M."/>
            <person name="Watts T."/>
            <person name="Wilson D."/>
            <person name="Wilson R.K."/>
            <person name="Wing R.A."/>
            <person name="Wolfner M.F."/>
            <person name="Wong A."/>
            <person name="Wong G.K."/>
            <person name="Wu C.I."/>
            <person name="Wu G."/>
            <person name="Yamamoto D."/>
            <person name="Yang H.P."/>
            <person name="Yang S.P."/>
            <person name="Yorke J.A."/>
            <person name="Yoshida K."/>
            <person name="Zdobnov E."/>
            <person name="Zhang P."/>
            <person name="Zhang Y."/>
            <person name="Zimin A.V."/>
            <person name="Baldwin J."/>
            <person name="Abdouelleil A."/>
            <person name="Abdulkadir J."/>
            <person name="Abebe A."/>
            <person name="Abera B."/>
            <person name="Abreu J."/>
            <person name="Acer S.C."/>
            <person name="Aftuck L."/>
            <person name="Alexander A."/>
            <person name="An P."/>
            <person name="Anderson E."/>
            <person name="Anderson S."/>
            <person name="Arachi H."/>
            <person name="Azer M."/>
            <person name="Bachantsang P."/>
            <person name="Barry A."/>
            <person name="Bayul T."/>
            <person name="Berlin A."/>
            <person name="Bessette D."/>
            <person name="Bloom T."/>
            <person name="Blye J."/>
            <person name="Boguslavskiy L."/>
            <person name="Bonnet C."/>
            <person name="Boukhgalter B."/>
            <person name="Bourzgui I."/>
            <person name="Brown A."/>
            <person name="Cahill P."/>
            <person name="Channer S."/>
            <person name="Cheshatsang Y."/>
            <person name="Chuda L."/>
            <person name="Citroen M."/>
            <person name="Collymore A."/>
            <person name="Cooke P."/>
            <person name="Costello M."/>
            <person name="D'Aco K."/>
            <person name="Daza R."/>
            <person name="De Haan G."/>
            <person name="DeGray S."/>
            <person name="DeMaso C."/>
            <person name="Dhargay N."/>
            <person name="Dooley K."/>
            <person name="Dooley E."/>
            <person name="Doricent M."/>
            <person name="Dorje P."/>
            <person name="Dorjee K."/>
            <person name="Dupes A."/>
            <person name="Elong R."/>
            <person name="Falk J."/>
            <person name="Farina A."/>
            <person name="Faro S."/>
            <person name="Ferguson D."/>
            <person name="Fisher S."/>
            <person name="Foley C.D."/>
            <person name="Franke A."/>
            <person name="Friedrich D."/>
            <person name="Gadbois L."/>
            <person name="Gearin G."/>
            <person name="Gearin C.R."/>
            <person name="Giannoukos G."/>
            <person name="Goode T."/>
            <person name="Graham J."/>
            <person name="Grandbois E."/>
            <person name="Grewal S."/>
            <person name="Gyaltsen K."/>
            <person name="Hafez N."/>
            <person name="Hagos B."/>
            <person name="Hall J."/>
            <person name="Henson C."/>
            <person name="Hollinger A."/>
            <person name="Honan T."/>
            <person name="Huard M.D."/>
            <person name="Hughes L."/>
            <person name="Hurhula B."/>
            <person name="Husby M.E."/>
            <person name="Kamat A."/>
            <person name="Kanga B."/>
            <person name="Kashin S."/>
            <person name="Khazanovich D."/>
            <person name="Kisner P."/>
            <person name="Lance K."/>
            <person name="Lara M."/>
            <person name="Lee W."/>
            <person name="Lennon N."/>
            <person name="Letendre F."/>
            <person name="LeVine R."/>
            <person name="Lipovsky A."/>
            <person name="Liu X."/>
            <person name="Liu J."/>
            <person name="Liu S."/>
            <person name="Lokyitsang T."/>
            <person name="Lokyitsang Y."/>
            <person name="Lubonja R."/>
            <person name="Lui A."/>
            <person name="MacDonald P."/>
            <person name="Magnisalis V."/>
            <person name="Maru K."/>
            <person name="Matthews C."/>
            <person name="McCusker W."/>
            <person name="McDonough S."/>
            <person name="Mehta T."/>
            <person name="Meldrim J."/>
            <person name="Meneus L."/>
            <person name="Mihai O."/>
            <person name="Mihalev A."/>
            <person name="Mihova T."/>
            <person name="Mittelman R."/>
            <person name="Mlenga V."/>
            <person name="Montmayeur A."/>
            <person name="Mulrain L."/>
            <person name="Navidi A."/>
            <person name="Naylor J."/>
            <person name="Negash T."/>
            <person name="Nguyen T."/>
            <person name="Nguyen N."/>
            <person name="Nicol R."/>
            <person name="Norbu C."/>
            <person name="Norbu N."/>
            <person name="Novod N."/>
            <person name="O'Neill B."/>
            <person name="Osman S."/>
            <person name="Markiewicz E."/>
            <person name="Oyono O.L."/>
            <person name="Patti C."/>
            <person name="Phunkhang P."/>
            <person name="Pierre F."/>
            <person name="Priest M."/>
            <person name="Raghuraman S."/>
            <person name="Rege F."/>
            <person name="Reyes R."/>
            <person name="Rise C."/>
            <person name="Rogov P."/>
            <person name="Ross K."/>
            <person name="Ryan E."/>
            <person name="Settipalli S."/>
            <person name="Shea T."/>
            <person name="Sherpa N."/>
            <person name="Shi L."/>
            <person name="Shih D."/>
            <person name="Sparrow T."/>
            <person name="Spaulding J."/>
            <person name="Stalker J."/>
            <person name="Stange-Thomann N."/>
            <person name="Stavropoulos S."/>
            <person name="Stone C."/>
            <person name="Strader C."/>
            <person name="Tesfaye S."/>
            <person name="Thomson T."/>
            <person name="Thoulutsang Y."/>
            <person name="Thoulutsang D."/>
            <person name="Topham K."/>
            <person name="Topping I."/>
            <person name="Tsamla T."/>
            <person name="Vassiliev H."/>
            <person name="Vo A."/>
            <person name="Wangchuk T."/>
            <person name="Wangdi T."/>
            <person name="Weiand M."/>
            <person name="Wilkinson J."/>
            <person name="Wilson A."/>
            <person name="Yadav S."/>
            <person name="Young G."/>
            <person name="Yu Q."/>
            <person name="Zembek L."/>
            <person name="Zhong D."/>
            <person name="Zimmer A."/>
            <person name="Zwirko Z."/>
            <person name="Jaffe D.B."/>
            <person name="Alvarez P."/>
            <person name="Brockman W."/>
            <person name="Butler J."/>
            <person name="Chin C."/>
            <person name="Gnerre S."/>
            <person name="Grabherr M."/>
            <person name="Kleber M."/>
            <person name="Mauceli E."/>
            <person name="MacCallum I."/>
        </authorList>
    </citation>
    <scope>NUCLEOTIDE SEQUENCE [LARGE SCALE GENOMIC DNA]</scope>
    <source>
        <strain evidence="3">MSH-3 / Tucson 14011-0111.49</strain>
    </source>
</reference>
<dbReference type="AlphaFoldDB" id="B4GWI3"/>
<dbReference type="EMBL" id="CH479194">
    <property type="protein sequence ID" value="EDW27067.1"/>
    <property type="molecule type" value="Genomic_DNA"/>
</dbReference>
<sequence length="110" mass="12209">MDMEKDRVPVVDPFLIIHADRIADPFRIMDMVVPIGDPLPILGTFRIVDLFLILDTGRIVDPFLISDSVYIIDTPFIVDLFPFMVRRAPGAGGSKRLVAGPTKNINLSST</sequence>
<feature type="region of interest" description="Disordered" evidence="1">
    <location>
        <begin position="90"/>
        <end position="110"/>
    </location>
</feature>
<accession>B4GWI3</accession>